<dbReference type="InterPro" id="IPR036515">
    <property type="entry name" value="Transposase_17_sf"/>
</dbReference>
<dbReference type="SMART" id="SM01321">
    <property type="entry name" value="Y1_Tnp"/>
    <property type="match status" value="1"/>
</dbReference>
<organism evidence="3 5">
    <name type="scientific">Draconibacterium orientale</name>
    <dbReference type="NCBI Taxonomy" id="1168034"/>
    <lineage>
        <taxon>Bacteria</taxon>
        <taxon>Pseudomonadati</taxon>
        <taxon>Bacteroidota</taxon>
        <taxon>Bacteroidia</taxon>
        <taxon>Marinilabiliales</taxon>
        <taxon>Prolixibacteraceae</taxon>
        <taxon>Draconibacterium</taxon>
    </lineage>
</organism>
<evidence type="ECO:0000313" key="2">
    <source>
        <dbReference type="EMBL" id="AHW58779.1"/>
    </source>
</evidence>
<dbReference type="KEGG" id="dori:FH5T_02120"/>
<dbReference type="HOGENOM" id="CLU_101329_0_0_10"/>
<dbReference type="InterPro" id="IPR002686">
    <property type="entry name" value="Transposase_17"/>
</dbReference>
<dbReference type="SUPFAM" id="SSF143422">
    <property type="entry name" value="Transposase IS200-like"/>
    <property type="match status" value="1"/>
</dbReference>
<dbReference type="Gene3D" id="3.30.70.1290">
    <property type="entry name" value="Transposase IS200-like"/>
    <property type="match status" value="1"/>
</dbReference>
<reference evidence="3 5" key="2">
    <citation type="submission" date="2016-10" db="EMBL/GenBank/DDBJ databases">
        <authorList>
            <person name="de Groot N.N."/>
        </authorList>
    </citation>
    <scope>NUCLEOTIDE SEQUENCE [LARGE SCALE GENOMIC DNA]</scope>
    <source>
        <strain evidence="3 5">DSM 25947</strain>
    </source>
</reference>
<accession>X5DCW4</accession>
<keyword evidence="4" id="KW-1185">Reference proteome</keyword>
<evidence type="ECO:0000313" key="4">
    <source>
        <dbReference type="Proteomes" id="UP000023772"/>
    </source>
</evidence>
<dbReference type="Proteomes" id="UP000181981">
    <property type="component" value="Unassembled WGS sequence"/>
</dbReference>
<dbReference type="Proteomes" id="UP000023772">
    <property type="component" value="Chromosome"/>
</dbReference>
<sequence>MPNKFRNKYRISSARLHNWDYGRNAAYFVTICTQGREHYFGDVVDGKMQLSAIGEIAETEWLKTFDLRPDMNLTMGEYIIMPNHFHAIIIIGKNQYNIDGDDGGNKNDVDGRDAGDRHAETQYIASLPPPPTPPPPTNQFGPQRKNLASIIRGFKIGITTRARKINPEFAWQSRYHELIIRNNESFKRICNYIRSNPEKWKEDRYRKL</sequence>
<dbReference type="GO" id="GO:0043565">
    <property type="term" value="F:sequence-specific DNA binding"/>
    <property type="evidence" value="ECO:0007669"/>
    <property type="project" value="TreeGrafter"/>
</dbReference>
<evidence type="ECO:0000313" key="3">
    <source>
        <dbReference type="EMBL" id="SET48975.1"/>
    </source>
</evidence>
<protein>
    <recommendedName>
        <fullName evidence="1">Transposase IS200-like domain-containing protein</fullName>
    </recommendedName>
</protein>
<evidence type="ECO:0000313" key="5">
    <source>
        <dbReference type="Proteomes" id="UP000181981"/>
    </source>
</evidence>
<dbReference type="EMBL" id="CP007451">
    <property type="protein sequence ID" value="AHW58779.1"/>
    <property type="molecule type" value="Genomic_DNA"/>
</dbReference>
<feature type="domain" description="Transposase IS200-like" evidence="1">
    <location>
        <begin position="22"/>
        <end position="196"/>
    </location>
</feature>
<evidence type="ECO:0000259" key="1">
    <source>
        <dbReference type="SMART" id="SM01321"/>
    </source>
</evidence>
<dbReference type="GO" id="GO:0006313">
    <property type="term" value="P:DNA transposition"/>
    <property type="evidence" value="ECO:0007669"/>
    <property type="project" value="InterPro"/>
</dbReference>
<dbReference type="GO" id="GO:0004803">
    <property type="term" value="F:transposase activity"/>
    <property type="evidence" value="ECO:0007669"/>
    <property type="project" value="InterPro"/>
</dbReference>
<dbReference type="OrthoDB" id="9794403at2"/>
<dbReference type="PANTHER" id="PTHR36966:SF1">
    <property type="entry name" value="REP-ASSOCIATED TYROSINE TRANSPOSASE"/>
    <property type="match status" value="1"/>
</dbReference>
<dbReference type="EMBL" id="FOHT01000014">
    <property type="protein sequence ID" value="SET48975.1"/>
    <property type="molecule type" value="Genomic_DNA"/>
</dbReference>
<dbReference type="RefSeq" id="WP_038554998.1">
    <property type="nucleotide sequence ID" value="NZ_FOHT01000014.1"/>
</dbReference>
<dbReference type="AlphaFoldDB" id="X5DCW4"/>
<gene>
    <name evidence="2" type="ORF">FH5T_02120</name>
    <name evidence="3" type="ORF">SAMN05444285_11459</name>
</gene>
<proteinExistence type="predicted"/>
<dbReference type="eggNOG" id="COG1943">
    <property type="taxonomic scope" value="Bacteria"/>
</dbReference>
<dbReference type="PANTHER" id="PTHR36966">
    <property type="entry name" value="REP-ASSOCIATED TYROSINE TRANSPOSASE"/>
    <property type="match status" value="1"/>
</dbReference>
<name>X5DCW4_9BACT</name>
<dbReference type="InterPro" id="IPR052715">
    <property type="entry name" value="RAYT_transposase"/>
</dbReference>
<reference evidence="2 4" key="1">
    <citation type="submission" date="2014-03" db="EMBL/GenBank/DDBJ databases">
        <title>Complete genome sequence of a deeply braunched marine Bacteroidia bacterium Draconibacterium orientale type strain FH5T.</title>
        <authorList>
            <person name="Li X."/>
            <person name="Wang X."/>
            <person name="Xie Z."/>
            <person name="Du Z."/>
            <person name="Chen G."/>
        </authorList>
    </citation>
    <scope>NUCLEOTIDE SEQUENCE [LARGE SCALE GENOMIC DNA]</scope>
    <source>
        <strain evidence="2 4">FH5</strain>
    </source>
</reference>